<keyword evidence="3" id="KW-0804">Transcription</keyword>
<dbReference type="Gene3D" id="3.40.50.2300">
    <property type="match status" value="2"/>
</dbReference>
<dbReference type="InterPro" id="IPR001761">
    <property type="entry name" value="Peripla_BP/Lac1_sug-bd_dom"/>
</dbReference>
<dbReference type="InterPro" id="IPR028082">
    <property type="entry name" value="Peripla_BP_I"/>
</dbReference>
<dbReference type="GO" id="GO:0000976">
    <property type="term" value="F:transcription cis-regulatory region binding"/>
    <property type="evidence" value="ECO:0007669"/>
    <property type="project" value="TreeGrafter"/>
</dbReference>
<dbReference type="EMBL" id="CP048000">
    <property type="protein sequence ID" value="QHQ61659.1"/>
    <property type="molecule type" value="Genomic_DNA"/>
</dbReference>
<proteinExistence type="predicted"/>
<keyword evidence="6" id="KW-1185">Reference proteome</keyword>
<dbReference type="Gene3D" id="1.10.260.40">
    <property type="entry name" value="lambda repressor-like DNA-binding domains"/>
    <property type="match status" value="1"/>
</dbReference>
<evidence type="ECO:0000313" key="6">
    <source>
        <dbReference type="Proteomes" id="UP000464314"/>
    </source>
</evidence>
<dbReference type="KEGG" id="anr:Ana3638_13485"/>
<protein>
    <submittedName>
        <fullName evidence="5">Substrate-binding domain-containing protein</fullName>
    </submittedName>
</protein>
<dbReference type="PANTHER" id="PTHR30146:SF109">
    <property type="entry name" value="HTH-TYPE TRANSCRIPTIONAL REGULATOR GALS"/>
    <property type="match status" value="1"/>
</dbReference>
<accession>A0A6P1TN90</accession>
<evidence type="ECO:0000256" key="1">
    <source>
        <dbReference type="ARBA" id="ARBA00023015"/>
    </source>
</evidence>
<dbReference type="InterPro" id="IPR000843">
    <property type="entry name" value="HTH_LacI"/>
</dbReference>
<dbReference type="CDD" id="cd01392">
    <property type="entry name" value="HTH_LacI"/>
    <property type="match status" value="1"/>
</dbReference>
<dbReference type="GO" id="GO:0003700">
    <property type="term" value="F:DNA-binding transcription factor activity"/>
    <property type="evidence" value="ECO:0007669"/>
    <property type="project" value="TreeGrafter"/>
</dbReference>
<dbReference type="SMART" id="SM00354">
    <property type="entry name" value="HTH_LACI"/>
    <property type="match status" value="1"/>
</dbReference>
<name>A0A6P1TN90_9FIRM</name>
<feature type="domain" description="HTH lacI-type" evidence="4">
    <location>
        <begin position="3"/>
        <end position="57"/>
    </location>
</feature>
<dbReference type="AlphaFoldDB" id="A0A6P1TN90"/>
<dbReference type="SUPFAM" id="SSF47413">
    <property type="entry name" value="lambda repressor-like DNA-binding domains"/>
    <property type="match status" value="1"/>
</dbReference>
<reference evidence="5 6" key="1">
    <citation type="submission" date="2020-01" db="EMBL/GenBank/DDBJ databases">
        <title>Genome analysis of Anaerocolumna sp. CBA3638.</title>
        <authorList>
            <person name="Kim J."/>
            <person name="Roh S.W."/>
        </authorList>
    </citation>
    <scope>NUCLEOTIDE SEQUENCE [LARGE SCALE GENOMIC DNA]</scope>
    <source>
        <strain evidence="5 6">CBA3638</strain>
    </source>
</reference>
<dbReference type="Pfam" id="PF00532">
    <property type="entry name" value="Peripla_BP_1"/>
    <property type="match status" value="1"/>
</dbReference>
<dbReference type="PROSITE" id="PS50932">
    <property type="entry name" value="HTH_LACI_2"/>
    <property type="match status" value="1"/>
</dbReference>
<evidence type="ECO:0000259" key="4">
    <source>
        <dbReference type="PROSITE" id="PS50932"/>
    </source>
</evidence>
<gene>
    <name evidence="5" type="ORF">Ana3638_13485</name>
</gene>
<keyword evidence="1" id="KW-0805">Transcription regulation</keyword>
<dbReference type="PANTHER" id="PTHR30146">
    <property type="entry name" value="LACI-RELATED TRANSCRIPTIONAL REPRESSOR"/>
    <property type="match status" value="1"/>
</dbReference>
<evidence type="ECO:0000313" key="5">
    <source>
        <dbReference type="EMBL" id="QHQ61659.1"/>
    </source>
</evidence>
<dbReference type="Pfam" id="PF00356">
    <property type="entry name" value="LacI"/>
    <property type="match status" value="1"/>
</dbReference>
<organism evidence="5 6">
    <name type="scientific">Anaerocolumna sedimenticola</name>
    <dbReference type="NCBI Taxonomy" id="2696063"/>
    <lineage>
        <taxon>Bacteria</taxon>
        <taxon>Bacillati</taxon>
        <taxon>Bacillota</taxon>
        <taxon>Clostridia</taxon>
        <taxon>Lachnospirales</taxon>
        <taxon>Lachnospiraceae</taxon>
        <taxon>Anaerocolumna</taxon>
    </lineage>
</organism>
<evidence type="ECO:0000256" key="2">
    <source>
        <dbReference type="ARBA" id="ARBA00023125"/>
    </source>
</evidence>
<dbReference type="Proteomes" id="UP000464314">
    <property type="component" value="Chromosome"/>
</dbReference>
<sequence>MAVTTKDLARICGVSRTTVTRALQGTGRISQKTKDRILQTAKEYDYQPDLVARSLVKGKTMMIGIIVVDLKNQYFPKMINAMENCAKKHKYLLNITLHEGDRQTEIELIKTLVGHRVDGLILSTVNQGKDFEKLLENLAIPVILIGHDQAENIPCVGTDEYAATKEATEFVISKGYKKIIFVLPPMISDQTVVPKGHQQRLNGFEDCIREHPQIEMGIICHENYVKKAEEFIRTSEKKIAFICSGDTFAINILIKLENAGLYAPTDYGVMGFDNINIFKSRHPHLTSVDNNIDEIGERIMELLVDMIENKSPKESQVIQHTIVQGETI</sequence>
<keyword evidence="2" id="KW-0238">DNA-binding</keyword>
<evidence type="ECO:0000256" key="3">
    <source>
        <dbReference type="ARBA" id="ARBA00023163"/>
    </source>
</evidence>
<dbReference type="InterPro" id="IPR010982">
    <property type="entry name" value="Lambda_DNA-bd_dom_sf"/>
</dbReference>
<dbReference type="RefSeq" id="WP_161838484.1">
    <property type="nucleotide sequence ID" value="NZ_CP048000.1"/>
</dbReference>
<dbReference type="CDD" id="cd06267">
    <property type="entry name" value="PBP1_LacI_sugar_binding-like"/>
    <property type="match status" value="1"/>
</dbReference>
<dbReference type="SUPFAM" id="SSF53822">
    <property type="entry name" value="Periplasmic binding protein-like I"/>
    <property type="match status" value="1"/>
</dbReference>